<protein>
    <recommendedName>
        <fullName evidence="1">Phosphoadenosine phosphosulphate reductase domain-containing protein</fullName>
    </recommendedName>
</protein>
<dbReference type="Gene3D" id="3.40.50.620">
    <property type="entry name" value="HUPs"/>
    <property type="match status" value="1"/>
</dbReference>
<evidence type="ECO:0000313" key="2">
    <source>
        <dbReference type="EMBL" id="GAH58615.1"/>
    </source>
</evidence>
<dbReference type="InterPro" id="IPR014729">
    <property type="entry name" value="Rossmann-like_a/b/a_fold"/>
</dbReference>
<evidence type="ECO:0000259" key="1">
    <source>
        <dbReference type="Pfam" id="PF01507"/>
    </source>
</evidence>
<accession>X1HNL1</accession>
<dbReference type="Pfam" id="PF01507">
    <property type="entry name" value="PAPS_reduct"/>
    <property type="match status" value="1"/>
</dbReference>
<sequence length="183" mass="21962">MRKYLSYGVGIDSTAVMLLLIDEGIEFEAVFVDTGCEKPETYEYLDLLNKKGYEITKIIPEVEGHTTLYDYFWHWKIIPLMRYRICTLKFKTQPVEKYIEKPCELMIGYNFNERRRRHLKDRKGITHKFPLIEKKITREQCVKIIRDHDLPVPTKSGCYLCPFQKKRDWKKLRDNYPALFKKA</sequence>
<name>X1HNL1_9ZZZZ</name>
<dbReference type="AlphaFoldDB" id="X1HNL1"/>
<feature type="non-terminal residue" evidence="2">
    <location>
        <position position="183"/>
    </location>
</feature>
<gene>
    <name evidence="2" type="ORF">S03H2_40686</name>
</gene>
<feature type="domain" description="Phosphoadenosine phosphosulphate reductase" evidence="1">
    <location>
        <begin position="5"/>
        <end position="102"/>
    </location>
</feature>
<comment type="caution">
    <text evidence="2">The sequence shown here is derived from an EMBL/GenBank/DDBJ whole genome shotgun (WGS) entry which is preliminary data.</text>
</comment>
<reference evidence="2" key="1">
    <citation type="journal article" date="2014" name="Front. Microbiol.">
        <title>High frequency of phylogenetically diverse reductive dehalogenase-homologous genes in deep subseafloor sedimentary metagenomes.</title>
        <authorList>
            <person name="Kawai M."/>
            <person name="Futagami T."/>
            <person name="Toyoda A."/>
            <person name="Takaki Y."/>
            <person name="Nishi S."/>
            <person name="Hori S."/>
            <person name="Arai W."/>
            <person name="Tsubouchi T."/>
            <person name="Morono Y."/>
            <person name="Uchiyama I."/>
            <person name="Ito T."/>
            <person name="Fujiyama A."/>
            <person name="Inagaki F."/>
            <person name="Takami H."/>
        </authorList>
    </citation>
    <scope>NUCLEOTIDE SEQUENCE</scope>
    <source>
        <strain evidence="2">Expedition CK06-06</strain>
    </source>
</reference>
<organism evidence="2">
    <name type="scientific">marine sediment metagenome</name>
    <dbReference type="NCBI Taxonomy" id="412755"/>
    <lineage>
        <taxon>unclassified sequences</taxon>
        <taxon>metagenomes</taxon>
        <taxon>ecological metagenomes</taxon>
    </lineage>
</organism>
<dbReference type="SUPFAM" id="SSF52402">
    <property type="entry name" value="Adenine nucleotide alpha hydrolases-like"/>
    <property type="match status" value="1"/>
</dbReference>
<proteinExistence type="predicted"/>
<dbReference type="GO" id="GO:0003824">
    <property type="term" value="F:catalytic activity"/>
    <property type="evidence" value="ECO:0007669"/>
    <property type="project" value="InterPro"/>
</dbReference>
<dbReference type="InterPro" id="IPR002500">
    <property type="entry name" value="PAPS_reduct_dom"/>
</dbReference>
<dbReference type="EMBL" id="BARU01025241">
    <property type="protein sequence ID" value="GAH58615.1"/>
    <property type="molecule type" value="Genomic_DNA"/>
</dbReference>